<evidence type="ECO:0000256" key="4">
    <source>
        <dbReference type="ARBA" id="ARBA00023002"/>
    </source>
</evidence>
<dbReference type="Pfam" id="PF03949">
    <property type="entry name" value="Malic_M"/>
    <property type="match status" value="1"/>
</dbReference>
<feature type="binding site" evidence="10">
    <location>
        <position position="315"/>
    </location>
    <ligand>
        <name>a divalent metal cation</name>
        <dbReference type="ChEBI" id="CHEBI:60240"/>
    </ligand>
</feature>
<evidence type="ECO:0000256" key="1">
    <source>
        <dbReference type="ARBA" id="ARBA00001936"/>
    </source>
</evidence>
<dbReference type="SMART" id="SM01274">
    <property type="entry name" value="malic"/>
    <property type="match status" value="1"/>
</dbReference>
<dbReference type="InterPro" id="IPR046346">
    <property type="entry name" value="Aminoacid_DH-like_N_sf"/>
</dbReference>
<evidence type="ECO:0000256" key="6">
    <source>
        <dbReference type="ARBA" id="ARBA00050168"/>
    </source>
</evidence>
<dbReference type="SUPFAM" id="SSF53223">
    <property type="entry name" value="Aminoacid dehydrogenase-like, N-terminal domain"/>
    <property type="match status" value="1"/>
</dbReference>
<evidence type="ECO:0000259" key="13">
    <source>
        <dbReference type="SMART" id="SM01274"/>
    </source>
</evidence>
<dbReference type="Gene3D" id="3.40.50.720">
    <property type="entry name" value="NAD(P)-binding Rossmann-like Domain"/>
    <property type="match status" value="1"/>
</dbReference>
<dbReference type="PIRSF" id="PIRSF000106">
    <property type="entry name" value="ME"/>
    <property type="match status" value="1"/>
</dbReference>
<dbReference type="PANTHER" id="PTHR23406:SF34">
    <property type="entry name" value="NAD-DEPENDENT MALIC ENZYME, MITOCHONDRIAL"/>
    <property type="match status" value="1"/>
</dbReference>
<evidence type="ECO:0000256" key="8">
    <source>
        <dbReference type="PIRSR" id="PIRSR000106-1"/>
    </source>
</evidence>
<dbReference type="InterPro" id="IPR037062">
    <property type="entry name" value="Malic_N_dom_sf"/>
</dbReference>
<feature type="binding site" evidence="9">
    <location>
        <position position="508"/>
    </location>
    <ligand>
        <name>(S)-malate</name>
        <dbReference type="ChEBI" id="CHEBI:15589"/>
    </ligand>
</feature>
<dbReference type="AlphaFoldDB" id="A0A0D2DYU8"/>
<dbReference type="GO" id="GO:0005829">
    <property type="term" value="C:cytosol"/>
    <property type="evidence" value="ECO:0007669"/>
    <property type="project" value="TreeGrafter"/>
</dbReference>
<dbReference type="CDD" id="cd05312">
    <property type="entry name" value="NAD_bind_1_malic_enz"/>
    <property type="match status" value="1"/>
</dbReference>
<dbReference type="STRING" id="215243.A0A0D2DYU8"/>
<dbReference type="RefSeq" id="XP_016268484.1">
    <property type="nucleotide sequence ID" value="XM_016401431.1"/>
</dbReference>
<dbReference type="VEuPathDB" id="FungiDB:PV06_00873"/>
<feature type="binding site" evidence="10">
    <location>
        <position position="291"/>
    </location>
    <ligand>
        <name>a divalent metal cation</name>
        <dbReference type="ChEBI" id="CHEBI:60240"/>
    </ligand>
</feature>
<feature type="binding site" evidence="9">
    <location>
        <position position="464"/>
    </location>
    <ligand>
        <name>(S)-malate</name>
        <dbReference type="ChEBI" id="CHEBI:15589"/>
    </ligand>
</feature>
<dbReference type="HOGENOM" id="CLU_011405_5_2_1"/>
<dbReference type="GO" id="GO:0046872">
    <property type="term" value="F:metal ion binding"/>
    <property type="evidence" value="ECO:0007669"/>
    <property type="project" value="UniProtKB-KW"/>
</dbReference>
<dbReference type="FunFam" id="3.40.50.10380:FF:000001">
    <property type="entry name" value="NAD-dependent malic enzyme"/>
    <property type="match status" value="1"/>
</dbReference>
<reference evidence="14 15" key="1">
    <citation type="submission" date="2015-01" db="EMBL/GenBank/DDBJ databases">
        <title>The Genome Sequence of Exophiala oligosperma CBS72588.</title>
        <authorList>
            <consortium name="The Broad Institute Genomics Platform"/>
            <person name="Cuomo C."/>
            <person name="de Hoog S."/>
            <person name="Gorbushina A."/>
            <person name="Stielow B."/>
            <person name="Teixiera M."/>
            <person name="Abouelleil A."/>
            <person name="Chapman S.B."/>
            <person name="Priest M."/>
            <person name="Young S.K."/>
            <person name="Wortman J."/>
            <person name="Nusbaum C."/>
            <person name="Birren B."/>
        </authorList>
    </citation>
    <scope>NUCLEOTIDE SEQUENCE [LARGE SCALE GENOMIC DNA]</scope>
    <source>
        <strain evidence="14 15">CBS 72588</strain>
    </source>
</reference>
<evidence type="ECO:0000313" key="15">
    <source>
        <dbReference type="Proteomes" id="UP000053342"/>
    </source>
</evidence>
<dbReference type="EMBL" id="KN847332">
    <property type="protein sequence ID" value="KIW48268.1"/>
    <property type="molecule type" value="Genomic_DNA"/>
</dbReference>
<evidence type="ECO:0000256" key="10">
    <source>
        <dbReference type="PIRSR" id="PIRSR000106-3"/>
    </source>
</evidence>
<dbReference type="InterPro" id="IPR036291">
    <property type="entry name" value="NAD(P)-bd_dom_sf"/>
</dbReference>
<comment type="cofactor">
    <cofactor evidence="10">
        <name>Mg(2+)</name>
        <dbReference type="ChEBI" id="CHEBI:18420"/>
    </cofactor>
    <cofactor evidence="10">
        <name>Mn(2+)</name>
        <dbReference type="ChEBI" id="CHEBI:29035"/>
    </cofactor>
    <text evidence="10">Divalent metal cations. Prefers magnesium or manganese.</text>
</comment>
<evidence type="ECO:0000256" key="5">
    <source>
        <dbReference type="ARBA" id="ARBA00023027"/>
    </source>
</evidence>
<dbReference type="SMART" id="SM00919">
    <property type="entry name" value="Malic_M"/>
    <property type="match status" value="1"/>
</dbReference>
<accession>A0A0D2DYU8</accession>
<dbReference type="GO" id="GO:0006108">
    <property type="term" value="P:malate metabolic process"/>
    <property type="evidence" value="ECO:0007669"/>
    <property type="project" value="TreeGrafter"/>
</dbReference>
<dbReference type="GO" id="GO:0004471">
    <property type="term" value="F:malate dehydrogenase (decarboxylating) (NAD+) activity"/>
    <property type="evidence" value="ECO:0007669"/>
    <property type="project" value="TreeGrafter"/>
</dbReference>
<evidence type="ECO:0000256" key="7">
    <source>
        <dbReference type="ARBA" id="ARBA00052591"/>
    </source>
</evidence>
<feature type="domain" description="Malic enzyme NAD-binding" evidence="12">
    <location>
        <begin position="316"/>
        <end position="577"/>
    </location>
</feature>
<dbReference type="InterPro" id="IPR001891">
    <property type="entry name" value="Malic_OxRdtase"/>
</dbReference>
<comment type="cofactor">
    <cofactor evidence="1">
        <name>Mn(2+)</name>
        <dbReference type="ChEBI" id="CHEBI:29035"/>
    </cofactor>
</comment>
<evidence type="ECO:0000256" key="9">
    <source>
        <dbReference type="PIRSR" id="PIRSR000106-2"/>
    </source>
</evidence>
<dbReference type="FunFam" id="3.40.50.720:FF:000055">
    <property type="entry name" value="NAD-dependent malic enzyme"/>
    <property type="match status" value="1"/>
</dbReference>
<dbReference type="GeneID" id="27352947"/>
<dbReference type="OrthoDB" id="5365701at2759"/>
<feature type="binding site" evidence="10">
    <location>
        <position position="292"/>
    </location>
    <ligand>
        <name>a divalent metal cation</name>
        <dbReference type="ChEBI" id="CHEBI:60240"/>
    </ligand>
</feature>
<dbReference type="Gene3D" id="3.40.50.10380">
    <property type="entry name" value="Malic enzyme, N-terminal domain"/>
    <property type="match status" value="1"/>
</dbReference>
<proteinExistence type="inferred from homology"/>
<keyword evidence="4 11" id="KW-0560">Oxidoreductase</keyword>
<feature type="active site" description="Proton acceptor" evidence="8">
    <location>
        <position position="220"/>
    </location>
</feature>
<feature type="domain" description="Malic enzyme N-terminal" evidence="13">
    <location>
        <begin position="125"/>
        <end position="306"/>
    </location>
</feature>
<evidence type="ECO:0000256" key="3">
    <source>
        <dbReference type="ARBA" id="ARBA00022723"/>
    </source>
</evidence>
<evidence type="ECO:0000256" key="2">
    <source>
        <dbReference type="ARBA" id="ARBA00008785"/>
    </source>
</evidence>
<keyword evidence="15" id="KW-1185">Reference proteome</keyword>
<dbReference type="Pfam" id="PF00390">
    <property type="entry name" value="malic"/>
    <property type="match status" value="1"/>
</dbReference>
<comment type="catalytic activity">
    <reaction evidence="6">
        <text>oxaloacetate + H(+) = pyruvate + CO2</text>
        <dbReference type="Rhea" id="RHEA:15641"/>
        <dbReference type="ChEBI" id="CHEBI:15361"/>
        <dbReference type="ChEBI" id="CHEBI:15378"/>
        <dbReference type="ChEBI" id="CHEBI:16452"/>
        <dbReference type="ChEBI" id="CHEBI:16526"/>
        <dbReference type="EC" id="1.1.1.38"/>
    </reaction>
</comment>
<name>A0A0D2DYU8_9EURO</name>
<comment type="similarity">
    <text evidence="2 11">Belongs to the malic enzymes family.</text>
</comment>
<protein>
    <recommendedName>
        <fullName evidence="11">Malic enzyme</fullName>
    </recommendedName>
</protein>
<dbReference type="PROSITE" id="PS00331">
    <property type="entry name" value="MALIC_ENZYMES"/>
    <property type="match status" value="1"/>
</dbReference>
<gene>
    <name evidence="14" type="ORF">PV06_00873</name>
</gene>
<dbReference type="Proteomes" id="UP000053342">
    <property type="component" value="Unassembled WGS sequence"/>
</dbReference>
<feature type="active site" description="Proton donor" evidence="8">
    <location>
        <position position="148"/>
    </location>
</feature>
<evidence type="ECO:0000259" key="12">
    <source>
        <dbReference type="SMART" id="SM00919"/>
    </source>
</evidence>
<dbReference type="GO" id="GO:0005739">
    <property type="term" value="C:mitochondrion"/>
    <property type="evidence" value="ECO:0007669"/>
    <property type="project" value="TreeGrafter"/>
</dbReference>
<evidence type="ECO:0000313" key="14">
    <source>
        <dbReference type="EMBL" id="KIW48268.1"/>
    </source>
</evidence>
<keyword evidence="5" id="KW-0520">NAD</keyword>
<dbReference type="GO" id="GO:0051287">
    <property type="term" value="F:NAD binding"/>
    <property type="evidence" value="ECO:0007669"/>
    <property type="project" value="InterPro"/>
</dbReference>
<dbReference type="NCBIfam" id="NF010052">
    <property type="entry name" value="PRK13529.1"/>
    <property type="match status" value="1"/>
</dbReference>
<dbReference type="InterPro" id="IPR015884">
    <property type="entry name" value="Malic_enzyme_CS"/>
</dbReference>
<sequence length="633" mass="70130">MSHHLLRPIYRCRCRSRLRGQQGPTSIQRRLYSSTHKTMAPSKFSHLPLATSGPQDCALTGTALLQTPYMNKGTAFTNEERKEFGLSSLVPARVNTLDEQVKRAYEQFQARRTALGKNTFMTSLKDQNEVLYYRLIQDHLKEMFPIIYTPTEGEAIARYSRLFRRPEGCFLKITDPDDIEAALEQWGSPEDVDIIACSDGEQILGIGDQGVGAVLISIAKLVIYTLCAGIHPNRTLPVVLDVGTDNQELLDDELYLGVRQPRARGPEYDAFIDRFIKACRKRYPRAYIHFEDFGLRNARRILDKYNQTIPCFNDDVQGTGCVTLAALFAAIHVAGYSLKDLRVVMFGAGTAGIGISDQIRDAIAVESGKSREEAMKQIWCVDKPGLLLRSHGDILTSAQHDYARPDSEWPDKKHNSLLDVVRQIKPHVLIGTSTRPGAFTKEIVQETAKHVGRLGRPIIFPLSNPTRLHEAVPEDLVHWTNGKVLTATGSPFDPVDVNGKGRDIAECNNSVVFPGIGLGTVLSRAKLITPEMLVAAVKALAAQAPALKDPDAGLLPDVTNVREISVKIAAAVIKQAVQDDLAQETNIPTDDGELDAWVREQMWKAEYRQLKKVSKAEADREALGVLGSKGVMF</sequence>
<dbReference type="InterPro" id="IPR012302">
    <property type="entry name" value="Malic_NAD-bd"/>
</dbReference>
<dbReference type="InterPro" id="IPR012301">
    <property type="entry name" value="Malic_N_dom"/>
</dbReference>
<dbReference type="PANTHER" id="PTHR23406">
    <property type="entry name" value="MALIC ENZYME-RELATED"/>
    <property type="match status" value="1"/>
</dbReference>
<comment type="catalytic activity">
    <reaction evidence="7">
        <text>(S)-malate + NAD(+) = pyruvate + CO2 + NADH</text>
        <dbReference type="Rhea" id="RHEA:12653"/>
        <dbReference type="ChEBI" id="CHEBI:15361"/>
        <dbReference type="ChEBI" id="CHEBI:15589"/>
        <dbReference type="ChEBI" id="CHEBI:16526"/>
        <dbReference type="ChEBI" id="CHEBI:57540"/>
        <dbReference type="ChEBI" id="CHEBI:57945"/>
        <dbReference type="EC" id="1.1.1.38"/>
    </reaction>
</comment>
<dbReference type="PRINTS" id="PR00072">
    <property type="entry name" value="MALOXRDTASE"/>
</dbReference>
<dbReference type="SUPFAM" id="SSF51735">
    <property type="entry name" value="NAD(P)-binding Rossmann-fold domains"/>
    <property type="match status" value="1"/>
</dbReference>
<evidence type="ECO:0000256" key="11">
    <source>
        <dbReference type="RuleBase" id="RU003426"/>
    </source>
</evidence>
<organism evidence="14 15">
    <name type="scientific">Exophiala oligosperma</name>
    <dbReference type="NCBI Taxonomy" id="215243"/>
    <lineage>
        <taxon>Eukaryota</taxon>
        <taxon>Fungi</taxon>
        <taxon>Dikarya</taxon>
        <taxon>Ascomycota</taxon>
        <taxon>Pezizomycotina</taxon>
        <taxon>Eurotiomycetes</taxon>
        <taxon>Chaetothyriomycetidae</taxon>
        <taxon>Chaetothyriales</taxon>
        <taxon>Herpotrichiellaceae</taxon>
        <taxon>Exophiala</taxon>
    </lineage>
</organism>
<keyword evidence="3 10" id="KW-0479">Metal-binding</keyword>